<dbReference type="Proteomes" id="UP000260943">
    <property type="component" value="Unassembled WGS sequence"/>
</dbReference>
<organism evidence="2 3">
    <name type="scientific">Collinsella tanakaei</name>
    <dbReference type="NCBI Taxonomy" id="626935"/>
    <lineage>
        <taxon>Bacteria</taxon>
        <taxon>Bacillati</taxon>
        <taxon>Actinomycetota</taxon>
        <taxon>Coriobacteriia</taxon>
        <taxon>Coriobacteriales</taxon>
        <taxon>Coriobacteriaceae</taxon>
        <taxon>Collinsella</taxon>
    </lineage>
</organism>
<protein>
    <submittedName>
        <fullName evidence="2">MBL fold metallo-hydrolase</fullName>
    </submittedName>
</protein>
<evidence type="ECO:0000313" key="2">
    <source>
        <dbReference type="EMBL" id="RGL11156.1"/>
    </source>
</evidence>
<evidence type="ECO:0000313" key="3">
    <source>
        <dbReference type="Proteomes" id="UP000260943"/>
    </source>
</evidence>
<name>A0A3E4QVB5_9ACTN</name>
<dbReference type="InterPro" id="IPR036866">
    <property type="entry name" value="RibonucZ/Hydroxyglut_hydro"/>
</dbReference>
<dbReference type="AlphaFoldDB" id="A0A3E4QVB5"/>
<dbReference type="Pfam" id="PF00753">
    <property type="entry name" value="Lactamase_B"/>
    <property type="match status" value="1"/>
</dbReference>
<reference evidence="2 3" key="1">
    <citation type="submission" date="2018-08" db="EMBL/GenBank/DDBJ databases">
        <title>A genome reference for cultivated species of the human gut microbiota.</title>
        <authorList>
            <person name="Zou Y."/>
            <person name="Xue W."/>
            <person name="Luo G."/>
        </authorList>
    </citation>
    <scope>NUCLEOTIDE SEQUENCE [LARGE SCALE GENOMIC DNA]</scope>
    <source>
        <strain evidence="2 3">TF08-14</strain>
    </source>
</reference>
<proteinExistence type="predicted"/>
<comment type="caution">
    <text evidence="2">The sequence shown here is derived from an EMBL/GenBank/DDBJ whole genome shotgun (WGS) entry which is preliminary data.</text>
</comment>
<dbReference type="Gene3D" id="3.60.15.10">
    <property type="entry name" value="Ribonuclease Z/Hydroxyacylglutathione hydrolase-like"/>
    <property type="match status" value="1"/>
</dbReference>
<gene>
    <name evidence="2" type="ORF">DXC81_03300</name>
</gene>
<dbReference type="PANTHER" id="PTHR42951">
    <property type="entry name" value="METALLO-BETA-LACTAMASE DOMAIN-CONTAINING"/>
    <property type="match status" value="1"/>
</dbReference>
<dbReference type="SUPFAM" id="SSF56281">
    <property type="entry name" value="Metallo-hydrolase/oxidoreductase"/>
    <property type="match status" value="1"/>
</dbReference>
<keyword evidence="2" id="KW-0378">Hydrolase</keyword>
<dbReference type="PANTHER" id="PTHR42951:SF4">
    <property type="entry name" value="ACYL-COENZYME A THIOESTERASE MBLAC2"/>
    <property type="match status" value="1"/>
</dbReference>
<dbReference type="InterPro" id="IPR050855">
    <property type="entry name" value="NDM-1-like"/>
</dbReference>
<dbReference type="SMART" id="SM00849">
    <property type="entry name" value="Lactamase_B"/>
    <property type="match status" value="1"/>
</dbReference>
<evidence type="ECO:0000259" key="1">
    <source>
        <dbReference type="SMART" id="SM00849"/>
    </source>
</evidence>
<sequence length="291" mass="33276">MREATILKSTALNIATKIADDLYEITETGSIHCYVILGADRALVFDIGYGYEDIHDLIREITNLPIMLAVSHGDPDHALGSRWFSDVWVHPLDCGKMLMNDNDHIKTASINYRVNKLPELKDEFNIEAFIERSFEDTKIHFLTDGDVIDLGGTKLEVIHTPGHSYGHIMLLDSQKGRLFSGDQLTRHNVWYFLSADEQAPFAQSVSSMKKLLGRRDEIKEIYPAHNVYPLTVEAITDQIECFEKDLPLTYKDDAPFHSFIGSDGWQHFYKSTEIIYSDERLAEWIGHTPER</sequence>
<accession>A0A3E4QVB5</accession>
<dbReference type="InterPro" id="IPR001279">
    <property type="entry name" value="Metallo-B-lactamas"/>
</dbReference>
<dbReference type="GO" id="GO:0016787">
    <property type="term" value="F:hydrolase activity"/>
    <property type="evidence" value="ECO:0007669"/>
    <property type="project" value="UniProtKB-KW"/>
</dbReference>
<dbReference type="EMBL" id="QSRJ01000003">
    <property type="protein sequence ID" value="RGL11156.1"/>
    <property type="molecule type" value="Genomic_DNA"/>
</dbReference>
<feature type="domain" description="Metallo-beta-lactamase" evidence="1">
    <location>
        <begin position="30"/>
        <end position="225"/>
    </location>
</feature>